<dbReference type="AlphaFoldDB" id="A0A7N2R4J6"/>
<dbReference type="Gramene" id="QL05p024574:mrna">
    <property type="protein sequence ID" value="QL05p024574:mrna"/>
    <property type="gene ID" value="QL05p024574"/>
</dbReference>
<reference evidence="1 2" key="1">
    <citation type="journal article" date="2016" name="G3 (Bethesda)">
        <title>First Draft Assembly and Annotation of the Genome of a California Endemic Oak Quercus lobata Nee (Fagaceae).</title>
        <authorList>
            <person name="Sork V.L."/>
            <person name="Fitz-Gibbon S.T."/>
            <person name="Puiu D."/>
            <person name="Crepeau M."/>
            <person name="Gugger P.F."/>
            <person name="Sherman R."/>
            <person name="Stevens K."/>
            <person name="Langley C.H."/>
            <person name="Pellegrini M."/>
            <person name="Salzberg S.L."/>
        </authorList>
    </citation>
    <scope>NUCLEOTIDE SEQUENCE [LARGE SCALE GENOMIC DNA]</scope>
    <source>
        <strain evidence="1 2">cv. SW786</strain>
    </source>
</reference>
<keyword evidence="2" id="KW-1185">Reference proteome</keyword>
<name>A0A7N2R4J6_QUELO</name>
<organism evidence="1 2">
    <name type="scientific">Quercus lobata</name>
    <name type="common">Valley oak</name>
    <dbReference type="NCBI Taxonomy" id="97700"/>
    <lineage>
        <taxon>Eukaryota</taxon>
        <taxon>Viridiplantae</taxon>
        <taxon>Streptophyta</taxon>
        <taxon>Embryophyta</taxon>
        <taxon>Tracheophyta</taxon>
        <taxon>Spermatophyta</taxon>
        <taxon>Magnoliopsida</taxon>
        <taxon>eudicotyledons</taxon>
        <taxon>Gunneridae</taxon>
        <taxon>Pentapetalae</taxon>
        <taxon>rosids</taxon>
        <taxon>fabids</taxon>
        <taxon>Fagales</taxon>
        <taxon>Fagaceae</taxon>
        <taxon>Quercus</taxon>
    </lineage>
</organism>
<evidence type="ECO:0000313" key="1">
    <source>
        <dbReference type="EnsemblPlants" id="QL05p024574:mrna"/>
    </source>
</evidence>
<dbReference type="EnsemblPlants" id="QL05p024574:mrna">
    <property type="protein sequence ID" value="QL05p024574:mrna"/>
    <property type="gene ID" value="QL05p024574"/>
</dbReference>
<sequence>MAHGKLADLPTIVVLIYGHACKMLADQFIGGSIIDTDSQSGQELVSKTPRKFFHRPTWLSTVNKRCLFDLG</sequence>
<accession>A0A7N2R4J6</accession>
<proteinExistence type="predicted"/>
<dbReference type="InParanoid" id="A0A7N2R4J6"/>
<protein>
    <submittedName>
        <fullName evidence="1">Uncharacterized protein</fullName>
    </submittedName>
</protein>
<dbReference type="EMBL" id="LRBV02000005">
    <property type="status" value="NOT_ANNOTATED_CDS"/>
    <property type="molecule type" value="Genomic_DNA"/>
</dbReference>
<dbReference type="Proteomes" id="UP000594261">
    <property type="component" value="Chromosome 5"/>
</dbReference>
<evidence type="ECO:0000313" key="2">
    <source>
        <dbReference type="Proteomes" id="UP000594261"/>
    </source>
</evidence>
<reference evidence="1" key="2">
    <citation type="submission" date="2021-01" db="UniProtKB">
        <authorList>
            <consortium name="EnsemblPlants"/>
        </authorList>
    </citation>
    <scope>IDENTIFICATION</scope>
</reference>